<evidence type="ECO:0000313" key="7">
    <source>
        <dbReference type="EMBL" id="GHF71787.1"/>
    </source>
</evidence>
<feature type="compositionally biased region" description="Low complexity" evidence="6">
    <location>
        <begin position="136"/>
        <end position="154"/>
    </location>
</feature>
<dbReference type="InterPro" id="IPR000688">
    <property type="entry name" value="HypA/HybF"/>
</dbReference>
<evidence type="ECO:0000256" key="3">
    <source>
        <dbReference type="ARBA" id="ARBA00022723"/>
    </source>
</evidence>
<reference evidence="7" key="2">
    <citation type="submission" date="2020-09" db="EMBL/GenBank/DDBJ databases">
        <authorList>
            <person name="Sun Q."/>
            <person name="Ohkuma M."/>
        </authorList>
    </citation>
    <scope>NUCLEOTIDE SEQUENCE</scope>
    <source>
        <strain evidence="7">JCM 4059</strain>
    </source>
</reference>
<dbReference type="GO" id="GO:0008270">
    <property type="term" value="F:zinc ion binding"/>
    <property type="evidence" value="ECO:0007669"/>
    <property type="project" value="UniProtKB-UniRule"/>
</dbReference>
<feature type="binding site" evidence="5">
    <location>
        <position position="2"/>
    </location>
    <ligand>
        <name>Ni(2+)</name>
        <dbReference type="ChEBI" id="CHEBI:49786"/>
    </ligand>
</feature>
<sequence>MHELSVAAAIIERAADCAREHGAAAVTVVRVRVGELSGVVPDALAFSFDVAREGTPLASARLEVEQVAARAHCAACAADFAVGVPPFLWCPRCDRPSAELRSGRELEIVAVELPAAEAGVPEEDRARRVGTGPPHAGESAPAARPASSGSAASA</sequence>
<comment type="function">
    <text evidence="5">Involved in the maturation of [NiFe] hydrogenases. Required for nickel insertion into the metal center of the hydrogenase.</text>
</comment>
<dbReference type="EMBL" id="BNBD01000021">
    <property type="protein sequence ID" value="GHF71787.1"/>
    <property type="molecule type" value="Genomic_DNA"/>
</dbReference>
<dbReference type="Gene3D" id="3.30.2320.80">
    <property type="match status" value="1"/>
</dbReference>
<comment type="similarity">
    <text evidence="1 5">Belongs to the HypA/HybF family.</text>
</comment>
<comment type="caution">
    <text evidence="7">The sequence shown here is derived from an EMBL/GenBank/DDBJ whole genome shotgun (WGS) entry which is preliminary data.</text>
</comment>
<feature type="binding site" evidence="5">
    <location>
        <position position="73"/>
    </location>
    <ligand>
        <name>Zn(2+)</name>
        <dbReference type="ChEBI" id="CHEBI:29105"/>
    </ligand>
</feature>
<dbReference type="Proteomes" id="UP000638313">
    <property type="component" value="Unassembled WGS sequence"/>
</dbReference>
<dbReference type="Pfam" id="PF01155">
    <property type="entry name" value="HypA"/>
    <property type="match status" value="1"/>
</dbReference>
<evidence type="ECO:0000256" key="2">
    <source>
        <dbReference type="ARBA" id="ARBA00022596"/>
    </source>
</evidence>
<dbReference type="PROSITE" id="PS01249">
    <property type="entry name" value="HYPA"/>
    <property type="match status" value="1"/>
</dbReference>
<dbReference type="PANTHER" id="PTHR34535">
    <property type="entry name" value="HYDROGENASE MATURATION FACTOR HYPA"/>
    <property type="match status" value="1"/>
</dbReference>
<feature type="binding site" evidence="5">
    <location>
        <position position="90"/>
    </location>
    <ligand>
        <name>Zn(2+)</name>
        <dbReference type="ChEBI" id="CHEBI:29105"/>
    </ligand>
</feature>
<dbReference type="PANTHER" id="PTHR34535:SF3">
    <property type="entry name" value="HYDROGENASE MATURATION FACTOR HYPA"/>
    <property type="match status" value="1"/>
</dbReference>
<dbReference type="NCBIfam" id="TIGR00100">
    <property type="entry name" value="hypA"/>
    <property type="match status" value="1"/>
</dbReference>
<feature type="region of interest" description="Disordered" evidence="6">
    <location>
        <begin position="119"/>
        <end position="154"/>
    </location>
</feature>
<accession>A0A919EG95</accession>
<gene>
    <name evidence="5" type="primary">hypA</name>
    <name evidence="7" type="ORF">GCM10010218_61270</name>
</gene>
<dbReference type="GO" id="GO:0016151">
    <property type="term" value="F:nickel cation binding"/>
    <property type="evidence" value="ECO:0007669"/>
    <property type="project" value="UniProtKB-UniRule"/>
</dbReference>
<evidence type="ECO:0000256" key="5">
    <source>
        <dbReference type="HAMAP-Rule" id="MF_00213"/>
    </source>
</evidence>
<protein>
    <recommendedName>
        <fullName evidence="5">Hydrogenase maturation factor HypA</fullName>
    </recommendedName>
</protein>
<dbReference type="InterPro" id="IPR020538">
    <property type="entry name" value="Hydgase_Ni_incorp_HypA/HybF_CS"/>
</dbReference>
<dbReference type="AlphaFoldDB" id="A0A919EG95"/>
<dbReference type="HAMAP" id="MF_00213">
    <property type="entry name" value="HypA_HybF"/>
    <property type="match status" value="1"/>
</dbReference>
<dbReference type="RefSeq" id="WP_190133028.1">
    <property type="nucleotide sequence ID" value="NZ_BNBD01000021.1"/>
</dbReference>
<keyword evidence="2 5" id="KW-0533">Nickel</keyword>
<evidence type="ECO:0000256" key="6">
    <source>
        <dbReference type="SAM" id="MobiDB-lite"/>
    </source>
</evidence>
<evidence type="ECO:0000313" key="8">
    <source>
        <dbReference type="Proteomes" id="UP000638313"/>
    </source>
</evidence>
<keyword evidence="4 5" id="KW-0862">Zinc</keyword>
<evidence type="ECO:0000256" key="1">
    <source>
        <dbReference type="ARBA" id="ARBA00010748"/>
    </source>
</evidence>
<feature type="binding site" evidence="5">
    <location>
        <position position="93"/>
    </location>
    <ligand>
        <name>Zn(2+)</name>
        <dbReference type="ChEBI" id="CHEBI:29105"/>
    </ligand>
</feature>
<keyword evidence="8" id="KW-1185">Reference proteome</keyword>
<organism evidence="7 8">
    <name type="scientific">Streptomyces mashuensis</name>
    <dbReference type="NCBI Taxonomy" id="33904"/>
    <lineage>
        <taxon>Bacteria</taxon>
        <taxon>Bacillati</taxon>
        <taxon>Actinomycetota</taxon>
        <taxon>Actinomycetes</taxon>
        <taxon>Kitasatosporales</taxon>
        <taxon>Streptomycetaceae</taxon>
        <taxon>Streptomyces</taxon>
    </lineage>
</organism>
<feature type="binding site" evidence="5">
    <location>
        <position position="76"/>
    </location>
    <ligand>
        <name>Zn(2+)</name>
        <dbReference type="ChEBI" id="CHEBI:29105"/>
    </ligand>
</feature>
<name>A0A919EG95_9ACTN</name>
<evidence type="ECO:0000256" key="4">
    <source>
        <dbReference type="ARBA" id="ARBA00022833"/>
    </source>
</evidence>
<keyword evidence="3 5" id="KW-0479">Metal-binding</keyword>
<dbReference type="GO" id="GO:0051604">
    <property type="term" value="P:protein maturation"/>
    <property type="evidence" value="ECO:0007669"/>
    <property type="project" value="InterPro"/>
</dbReference>
<proteinExistence type="inferred from homology"/>
<reference evidence="7" key="1">
    <citation type="journal article" date="2014" name="Int. J. Syst. Evol. Microbiol.">
        <title>Complete genome sequence of Corynebacterium casei LMG S-19264T (=DSM 44701T), isolated from a smear-ripened cheese.</title>
        <authorList>
            <consortium name="US DOE Joint Genome Institute (JGI-PGF)"/>
            <person name="Walter F."/>
            <person name="Albersmeier A."/>
            <person name="Kalinowski J."/>
            <person name="Ruckert C."/>
        </authorList>
    </citation>
    <scope>NUCLEOTIDE SEQUENCE</scope>
    <source>
        <strain evidence="7">JCM 4059</strain>
    </source>
</reference>